<sequence>MPINAIPGLGIFKNQSQPYAFSDVHVGRGYLFTISILPSGQSRPAYGVTKMISSPYVFFFVPLDICICVLRFFFCRIYWARSEVDLCHYSSNFAPPSKMWLGIRPYCTCPRFPKKLARVKKLASAFQRNLGSETRLS</sequence>
<dbReference type="Proteomes" id="UP000054270">
    <property type="component" value="Unassembled WGS sequence"/>
</dbReference>
<feature type="transmembrane region" description="Helical" evidence="1">
    <location>
        <begin position="56"/>
        <end position="74"/>
    </location>
</feature>
<evidence type="ECO:0000313" key="3">
    <source>
        <dbReference type="Proteomes" id="UP000054270"/>
    </source>
</evidence>
<protein>
    <submittedName>
        <fullName evidence="2">Uncharacterized protein</fullName>
    </submittedName>
</protein>
<reference evidence="3" key="1">
    <citation type="submission" date="2014-04" db="EMBL/GenBank/DDBJ databases">
        <title>Evolutionary Origins and Diversification of the Mycorrhizal Mutualists.</title>
        <authorList>
            <consortium name="DOE Joint Genome Institute"/>
            <consortium name="Mycorrhizal Genomics Consortium"/>
            <person name="Kohler A."/>
            <person name="Kuo A."/>
            <person name="Nagy L.G."/>
            <person name="Floudas D."/>
            <person name="Copeland A."/>
            <person name="Barry K.W."/>
            <person name="Cichocki N."/>
            <person name="Veneault-Fourrey C."/>
            <person name="LaButti K."/>
            <person name="Lindquist E.A."/>
            <person name="Lipzen A."/>
            <person name="Lundell T."/>
            <person name="Morin E."/>
            <person name="Murat C."/>
            <person name="Riley R."/>
            <person name="Ohm R."/>
            <person name="Sun H."/>
            <person name="Tunlid A."/>
            <person name="Henrissat B."/>
            <person name="Grigoriev I.V."/>
            <person name="Hibbett D.S."/>
            <person name="Martin F."/>
        </authorList>
    </citation>
    <scope>NUCLEOTIDE SEQUENCE [LARGE SCALE GENOMIC DNA]</scope>
    <source>
        <strain evidence="3">FD-334 SS-4</strain>
    </source>
</reference>
<feature type="non-terminal residue" evidence="2">
    <location>
        <position position="137"/>
    </location>
</feature>
<accession>A0A0D2P819</accession>
<keyword evidence="3" id="KW-1185">Reference proteome</keyword>
<dbReference type="AlphaFoldDB" id="A0A0D2P819"/>
<evidence type="ECO:0000256" key="1">
    <source>
        <dbReference type="SAM" id="Phobius"/>
    </source>
</evidence>
<proteinExistence type="predicted"/>
<evidence type="ECO:0000313" key="2">
    <source>
        <dbReference type="EMBL" id="KJA16500.1"/>
    </source>
</evidence>
<keyword evidence="1" id="KW-1133">Transmembrane helix</keyword>
<gene>
    <name evidence="2" type="ORF">HYPSUDRAFT_47325</name>
</gene>
<name>A0A0D2P819_HYPSF</name>
<keyword evidence="1" id="KW-0472">Membrane</keyword>
<keyword evidence="1" id="KW-0812">Transmembrane</keyword>
<dbReference type="EMBL" id="KN817620">
    <property type="protein sequence ID" value="KJA16500.1"/>
    <property type="molecule type" value="Genomic_DNA"/>
</dbReference>
<organism evidence="2 3">
    <name type="scientific">Hypholoma sublateritium (strain FD-334 SS-4)</name>
    <dbReference type="NCBI Taxonomy" id="945553"/>
    <lineage>
        <taxon>Eukaryota</taxon>
        <taxon>Fungi</taxon>
        <taxon>Dikarya</taxon>
        <taxon>Basidiomycota</taxon>
        <taxon>Agaricomycotina</taxon>
        <taxon>Agaricomycetes</taxon>
        <taxon>Agaricomycetidae</taxon>
        <taxon>Agaricales</taxon>
        <taxon>Agaricineae</taxon>
        <taxon>Strophariaceae</taxon>
        <taxon>Hypholoma</taxon>
    </lineage>
</organism>